<dbReference type="InterPro" id="IPR050740">
    <property type="entry name" value="Aldehyde_DH_Superfamily"/>
</dbReference>
<evidence type="ECO:0000313" key="5">
    <source>
        <dbReference type="EMBL" id="CAK7236807.1"/>
    </source>
</evidence>
<dbReference type="PROSITE" id="PS00687">
    <property type="entry name" value="ALDEHYDE_DEHYDR_GLU"/>
    <property type="match status" value="1"/>
</dbReference>
<dbReference type="EMBL" id="CAWUHD010000169">
    <property type="protein sequence ID" value="CAK7236807.1"/>
    <property type="molecule type" value="Genomic_DNA"/>
</dbReference>
<keyword evidence="1 3" id="KW-0560">Oxidoreductase</keyword>
<evidence type="ECO:0000256" key="2">
    <source>
        <dbReference type="PROSITE-ProRule" id="PRU10007"/>
    </source>
</evidence>
<dbReference type="InterPro" id="IPR016162">
    <property type="entry name" value="Ald_DH_N"/>
</dbReference>
<dbReference type="PANTHER" id="PTHR43353:SF7">
    <property type="entry name" value="SUCCINATE SEMIALDEHYDE DEHYDROGENASE (EUROFUNG)"/>
    <property type="match status" value="1"/>
</dbReference>
<dbReference type="SUPFAM" id="SSF53720">
    <property type="entry name" value="ALDH-like"/>
    <property type="match status" value="1"/>
</dbReference>
<dbReference type="Proteomes" id="UP001642482">
    <property type="component" value="Unassembled WGS sequence"/>
</dbReference>
<name>A0ABP0CZ19_9PEZI</name>
<evidence type="ECO:0000313" key="6">
    <source>
        <dbReference type="Proteomes" id="UP001642482"/>
    </source>
</evidence>
<dbReference type="Gene3D" id="3.40.605.10">
    <property type="entry name" value="Aldehyde Dehydrogenase, Chain A, domain 1"/>
    <property type="match status" value="1"/>
</dbReference>
<dbReference type="InterPro" id="IPR016160">
    <property type="entry name" value="Ald_DH_CS_CYS"/>
</dbReference>
<organism evidence="5 6">
    <name type="scientific">Sporothrix eucalyptigena</name>
    <dbReference type="NCBI Taxonomy" id="1812306"/>
    <lineage>
        <taxon>Eukaryota</taxon>
        <taxon>Fungi</taxon>
        <taxon>Dikarya</taxon>
        <taxon>Ascomycota</taxon>
        <taxon>Pezizomycotina</taxon>
        <taxon>Sordariomycetes</taxon>
        <taxon>Sordariomycetidae</taxon>
        <taxon>Ophiostomatales</taxon>
        <taxon>Ophiostomataceae</taxon>
        <taxon>Sporothrix</taxon>
    </lineage>
</organism>
<feature type="active site" evidence="2">
    <location>
        <position position="268"/>
    </location>
</feature>
<dbReference type="InterPro" id="IPR029510">
    <property type="entry name" value="Ald_DH_CS_GLU"/>
</dbReference>
<evidence type="ECO:0000259" key="4">
    <source>
        <dbReference type="Pfam" id="PF00171"/>
    </source>
</evidence>
<reference evidence="5 6" key="1">
    <citation type="submission" date="2024-01" db="EMBL/GenBank/DDBJ databases">
        <authorList>
            <person name="Allen C."/>
            <person name="Tagirdzhanova G."/>
        </authorList>
    </citation>
    <scope>NUCLEOTIDE SEQUENCE [LARGE SCALE GENOMIC DNA]</scope>
</reference>
<accession>A0ABP0CZ19</accession>
<dbReference type="PANTHER" id="PTHR43353">
    <property type="entry name" value="SUCCINATE-SEMIALDEHYDE DEHYDROGENASE, MITOCHONDRIAL"/>
    <property type="match status" value="1"/>
</dbReference>
<dbReference type="Gene3D" id="3.40.309.10">
    <property type="entry name" value="Aldehyde Dehydrogenase, Chain A, domain 2"/>
    <property type="match status" value="1"/>
</dbReference>
<proteinExistence type="inferred from homology"/>
<protein>
    <submittedName>
        <fullName evidence="5">Succinate semialdehyde dehydrogenase NADP+ linked</fullName>
    </submittedName>
</protein>
<evidence type="ECO:0000256" key="1">
    <source>
        <dbReference type="ARBA" id="ARBA00023002"/>
    </source>
</evidence>
<comment type="caution">
    <text evidence="5">The sequence shown here is derived from an EMBL/GenBank/DDBJ whole genome shotgun (WGS) entry which is preliminary data.</text>
</comment>
<gene>
    <name evidence="5" type="primary">UGA2_4</name>
    <name evidence="5" type="ORF">SEUCBS140593_009744</name>
</gene>
<feature type="domain" description="Aldehyde dehydrogenase" evidence="4">
    <location>
        <begin position="29"/>
        <end position="495"/>
    </location>
</feature>
<dbReference type="InterPro" id="IPR015590">
    <property type="entry name" value="Aldehyde_DH_dom"/>
</dbReference>
<dbReference type="InterPro" id="IPR016161">
    <property type="entry name" value="Ald_DH/histidinol_DH"/>
</dbReference>
<dbReference type="Pfam" id="PF00171">
    <property type="entry name" value="Aldedh"/>
    <property type="match status" value="1"/>
</dbReference>
<evidence type="ECO:0000256" key="3">
    <source>
        <dbReference type="RuleBase" id="RU003345"/>
    </source>
</evidence>
<dbReference type="InterPro" id="IPR016163">
    <property type="entry name" value="Ald_DH_C"/>
</dbReference>
<sequence length="507" mass="54125">MASSASSLLRSKLRDPSLLREQAYIGGQWTDRGKSATFDVKNPYNNETIGTCPDLDSADAAHAVEVAHEAFQSFRHTPAKQRSQILEKWYSLMREHEQDLATILTYENGRPLDAAKAEIQYAASFFSWFQGEALRAYSGETIESSVPGGRVLTFKQPVGVVGVLTPWNFPSAMITRKAGAALAAGCSVVVKPAAETPYSALALAELGERAGIPAGVFNVVTTNEYLASVGKTLCEHDLVKKVSFTGSTRVGKLLMEQSSSTLKKLSMELGGNAPFIIYDDADVSLALQGLMAAKFRASGQTCVCANRVYVQDGIYDDFVKQFADIVQRDMIAGDPTTAGTTLGPLISETAATRVASMVEDAKAGGAEVVLGGESARSTSDPATFYPATVLKGMQPGMRASREELFGPVVAFYRFKSDDELLKMANDAEVGLAGYVYTEKLGRAWRVAEALETGMVGVNTGMVSDPVAPFGGIKHSGFGREGGRVGLDEFQVMKTITLGGLGLPTNSI</sequence>
<dbReference type="CDD" id="cd07103">
    <property type="entry name" value="ALDH_F5_SSADH_GabD"/>
    <property type="match status" value="1"/>
</dbReference>
<comment type="similarity">
    <text evidence="3">Belongs to the aldehyde dehydrogenase family.</text>
</comment>
<keyword evidence="6" id="KW-1185">Reference proteome</keyword>
<dbReference type="PROSITE" id="PS00070">
    <property type="entry name" value="ALDEHYDE_DEHYDR_CYS"/>
    <property type="match status" value="1"/>
</dbReference>